<comment type="caution">
    <text evidence="2">The sequence shown here is derived from an EMBL/GenBank/DDBJ whole genome shotgun (WGS) entry which is preliminary data.</text>
</comment>
<dbReference type="Proteomes" id="UP001649381">
    <property type="component" value="Unassembled WGS sequence"/>
</dbReference>
<feature type="transmembrane region" description="Helical" evidence="1">
    <location>
        <begin position="6"/>
        <end position="27"/>
    </location>
</feature>
<proteinExistence type="predicted"/>
<name>A0ABS9GXV9_9BACL</name>
<evidence type="ECO:0008006" key="4">
    <source>
        <dbReference type="Google" id="ProtNLM"/>
    </source>
</evidence>
<evidence type="ECO:0000313" key="2">
    <source>
        <dbReference type="EMBL" id="MCF6136328.1"/>
    </source>
</evidence>
<keyword evidence="1" id="KW-1133">Transmembrane helix</keyword>
<protein>
    <recommendedName>
        <fullName evidence="4">DUF4083 domain-containing protein</fullName>
    </recommendedName>
</protein>
<evidence type="ECO:0000313" key="3">
    <source>
        <dbReference type="Proteomes" id="UP001649381"/>
    </source>
</evidence>
<reference evidence="2 3" key="1">
    <citation type="submission" date="2022-01" db="EMBL/GenBank/DDBJ databases">
        <title>Alkalihalobacillus sp. EGI L200015, a novel bacterium isolated from a salt lake sediment.</title>
        <authorList>
            <person name="Gao L."/>
            <person name="Fang B.-Z."/>
            <person name="Li W.-J."/>
        </authorList>
    </citation>
    <scope>NUCLEOTIDE SEQUENCE [LARGE SCALE GENOMIC DNA]</scope>
    <source>
        <strain evidence="2 3">KCTC 12718</strain>
    </source>
</reference>
<organism evidence="2 3">
    <name type="scientific">Pseudalkalibacillus berkeleyi</name>
    <dbReference type="NCBI Taxonomy" id="1069813"/>
    <lineage>
        <taxon>Bacteria</taxon>
        <taxon>Bacillati</taxon>
        <taxon>Bacillota</taxon>
        <taxon>Bacilli</taxon>
        <taxon>Bacillales</taxon>
        <taxon>Fictibacillaceae</taxon>
        <taxon>Pseudalkalibacillus</taxon>
    </lineage>
</organism>
<dbReference type="RefSeq" id="WP_236330829.1">
    <property type="nucleotide sequence ID" value="NZ_JAKIJS010000001.1"/>
</dbReference>
<keyword evidence="1" id="KW-0812">Transmembrane</keyword>
<dbReference type="EMBL" id="JAKIJS010000001">
    <property type="protein sequence ID" value="MCF6136328.1"/>
    <property type="molecule type" value="Genomic_DNA"/>
</dbReference>
<evidence type="ECO:0000256" key="1">
    <source>
        <dbReference type="SAM" id="Phobius"/>
    </source>
</evidence>
<gene>
    <name evidence="2" type="ORF">L2716_01215</name>
</gene>
<sequence length="57" mass="6410">MSVFLIIGIGMIVLLLFIISIFSMITYRISSSKHKQNGEVAKLRKRVEALEDKIGNS</sequence>
<keyword evidence="3" id="KW-1185">Reference proteome</keyword>
<accession>A0ABS9GXV9</accession>
<keyword evidence="1" id="KW-0472">Membrane</keyword>